<sequence>MSPPRFEPEACDTKARALANWPSGGKRRVSVVLPVPGFSHSFPVGDDPGPAFEGVGRHSTLPLAQKVRPGVLGPHALRPLLSAEEGLHELPSESFIFVILTEMTRRRKVKERPPQGGGPPSRGTAPPPQLLRRRSGTGGGTTMGGGGGSTGGGGGRREILRRVREALPQGAGQGARDPREKRGSRHGERGGERPPGRVEESGTSDRPVAAGALPHRIHAVCGPPLCFCAPLSEAAVLHLTTPLDTNVH</sequence>
<dbReference type="AlphaFoldDB" id="A0AAV4TJP0"/>
<evidence type="ECO:0000256" key="1">
    <source>
        <dbReference type="SAM" id="MobiDB-lite"/>
    </source>
</evidence>
<evidence type="ECO:0000313" key="2">
    <source>
        <dbReference type="EMBL" id="GIY45286.1"/>
    </source>
</evidence>
<accession>A0AAV4TJP0</accession>
<dbReference type="Proteomes" id="UP001054945">
    <property type="component" value="Unassembled WGS sequence"/>
</dbReference>
<name>A0AAV4TJP0_CAEEX</name>
<proteinExistence type="predicted"/>
<organism evidence="2 3">
    <name type="scientific">Caerostris extrusa</name>
    <name type="common">Bark spider</name>
    <name type="synonym">Caerostris bankana</name>
    <dbReference type="NCBI Taxonomy" id="172846"/>
    <lineage>
        <taxon>Eukaryota</taxon>
        <taxon>Metazoa</taxon>
        <taxon>Ecdysozoa</taxon>
        <taxon>Arthropoda</taxon>
        <taxon>Chelicerata</taxon>
        <taxon>Arachnida</taxon>
        <taxon>Araneae</taxon>
        <taxon>Araneomorphae</taxon>
        <taxon>Entelegynae</taxon>
        <taxon>Araneoidea</taxon>
        <taxon>Araneidae</taxon>
        <taxon>Caerostris</taxon>
    </lineage>
</organism>
<gene>
    <name evidence="2" type="ORF">CEXT_469711</name>
</gene>
<feature type="compositionally biased region" description="Basic and acidic residues" evidence="1">
    <location>
        <begin position="155"/>
        <end position="165"/>
    </location>
</feature>
<evidence type="ECO:0000313" key="3">
    <source>
        <dbReference type="Proteomes" id="UP001054945"/>
    </source>
</evidence>
<reference evidence="2 3" key="1">
    <citation type="submission" date="2021-06" db="EMBL/GenBank/DDBJ databases">
        <title>Caerostris extrusa draft genome.</title>
        <authorList>
            <person name="Kono N."/>
            <person name="Arakawa K."/>
        </authorList>
    </citation>
    <scope>NUCLEOTIDE SEQUENCE [LARGE SCALE GENOMIC DNA]</scope>
</reference>
<dbReference type="EMBL" id="BPLR01011256">
    <property type="protein sequence ID" value="GIY45286.1"/>
    <property type="molecule type" value="Genomic_DNA"/>
</dbReference>
<feature type="compositionally biased region" description="Basic and acidic residues" evidence="1">
    <location>
        <begin position="176"/>
        <end position="200"/>
    </location>
</feature>
<feature type="compositionally biased region" description="Gly residues" evidence="1">
    <location>
        <begin position="136"/>
        <end position="154"/>
    </location>
</feature>
<keyword evidence="3" id="KW-1185">Reference proteome</keyword>
<feature type="region of interest" description="Disordered" evidence="1">
    <location>
        <begin position="106"/>
        <end position="208"/>
    </location>
</feature>
<comment type="caution">
    <text evidence="2">The sequence shown here is derived from an EMBL/GenBank/DDBJ whole genome shotgun (WGS) entry which is preliminary data.</text>
</comment>
<protein>
    <submittedName>
        <fullName evidence="2">Uncharacterized protein</fullName>
    </submittedName>
</protein>